<accession>A0A6P1Q6D3</accession>
<evidence type="ECO:0000313" key="2">
    <source>
        <dbReference type="EMBL" id="QHM73972.1"/>
    </source>
</evidence>
<dbReference type="Proteomes" id="UP000464053">
    <property type="component" value="Chromosome"/>
</dbReference>
<organism evidence="2 3">
    <name type="scientific">Mixta intestinalis</name>
    <dbReference type="NCBI Taxonomy" id="1615494"/>
    <lineage>
        <taxon>Bacteria</taxon>
        <taxon>Pseudomonadati</taxon>
        <taxon>Pseudomonadota</taxon>
        <taxon>Gammaproteobacteria</taxon>
        <taxon>Enterobacterales</taxon>
        <taxon>Erwiniaceae</taxon>
        <taxon>Mixta</taxon>
    </lineage>
</organism>
<keyword evidence="1" id="KW-0472">Membrane</keyword>
<keyword evidence="3" id="KW-1185">Reference proteome</keyword>
<name>A0A6P1Q6D3_9GAMM</name>
<dbReference type="RefSeq" id="WP_208852112.1">
    <property type="nucleotide sequence ID" value="NZ_CP028271.1"/>
</dbReference>
<gene>
    <name evidence="2" type="ORF">C7M51_04333</name>
</gene>
<dbReference type="AlphaFoldDB" id="A0A6P1Q6D3"/>
<reference evidence="2 3" key="1">
    <citation type="submission" date="2018-03" db="EMBL/GenBank/DDBJ databases">
        <title>Pantoea intestinalis SRCM103226 isolated form the mealworm.</title>
        <authorList>
            <person name="Jeong D.-Y."/>
            <person name="Kim J.W."/>
        </authorList>
    </citation>
    <scope>NUCLEOTIDE SEQUENCE [LARGE SCALE GENOMIC DNA]</scope>
    <source>
        <strain evidence="2 3">SRCM103226</strain>
    </source>
</reference>
<dbReference type="EMBL" id="CP028271">
    <property type="protein sequence ID" value="QHM73972.1"/>
    <property type="molecule type" value="Genomic_DNA"/>
</dbReference>
<protein>
    <submittedName>
        <fullName evidence="2">Uncharacterized protein</fullName>
    </submittedName>
</protein>
<proteinExistence type="predicted"/>
<keyword evidence="1" id="KW-0812">Transmembrane</keyword>
<evidence type="ECO:0000256" key="1">
    <source>
        <dbReference type="SAM" id="Phobius"/>
    </source>
</evidence>
<feature type="transmembrane region" description="Helical" evidence="1">
    <location>
        <begin position="54"/>
        <end position="81"/>
    </location>
</feature>
<sequence>MRELNVAELQHISGGSEEAMSGDAMLGFGFAGLAVSIPVIIGGAILGVPTLGLGFGAMAVGIFGTTLSGAMAIFGLVTNIIDKARSSREQSAVSAE</sequence>
<dbReference type="KEGG" id="mint:C7M51_04333"/>
<feature type="transmembrane region" description="Helical" evidence="1">
    <location>
        <begin position="26"/>
        <end position="48"/>
    </location>
</feature>
<evidence type="ECO:0000313" key="3">
    <source>
        <dbReference type="Proteomes" id="UP000464053"/>
    </source>
</evidence>
<keyword evidence="1" id="KW-1133">Transmembrane helix</keyword>